<name>A0A0C3DYN8_9AGAM</name>
<proteinExistence type="predicted"/>
<reference evidence="1 2" key="1">
    <citation type="submission" date="2014-04" db="EMBL/GenBank/DDBJ databases">
        <authorList>
            <consortium name="DOE Joint Genome Institute"/>
            <person name="Kuo A."/>
            <person name="Kohler A."/>
            <person name="Nagy L.G."/>
            <person name="Floudas D."/>
            <person name="Copeland A."/>
            <person name="Barry K.W."/>
            <person name="Cichocki N."/>
            <person name="Veneault-Fourrey C."/>
            <person name="LaButti K."/>
            <person name="Lindquist E.A."/>
            <person name="Lipzen A."/>
            <person name="Lundell T."/>
            <person name="Morin E."/>
            <person name="Murat C."/>
            <person name="Sun H."/>
            <person name="Tunlid A."/>
            <person name="Henrissat B."/>
            <person name="Grigoriev I.V."/>
            <person name="Hibbett D.S."/>
            <person name="Martin F."/>
            <person name="Nordberg H.P."/>
            <person name="Cantor M.N."/>
            <person name="Hua S.X."/>
        </authorList>
    </citation>
    <scope>NUCLEOTIDE SEQUENCE [LARGE SCALE GENOMIC DNA]</scope>
    <source>
        <strain evidence="1 2">Foug A</strain>
    </source>
</reference>
<dbReference type="Proteomes" id="UP000053989">
    <property type="component" value="Unassembled WGS sequence"/>
</dbReference>
<gene>
    <name evidence="1" type="ORF">SCLCIDRAFT_25960</name>
</gene>
<evidence type="ECO:0000313" key="2">
    <source>
        <dbReference type="Proteomes" id="UP000053989"/>
    </source>
</evidence>
<dbReference type="AlphaFoldDB" id="A0A0C3DYN8"/>
<dbReference type="HOGENOM" id="CLU_3125895_0_0_1"/>
<reference evidence="2" key="2">
    <citation type="submission" date="2015-01" db="EMBL/GenBank/DDBJ databases">
        <title>Evolutionary Origins and Diversification of the Mycorrhizal Mutualists.</title>
        <authorList>
            <consortium name="DOE Joint Genome Institute"/>
            <consortium name="Mycorrhizal Genomics Consortium"/>
            <person name="Kohler A."/>
            <person name="Kuo A."/>
            <person name="Nagy L.G."/>
            <person name="Floudas D."/>
            <person name="Copeland A."/>
            <person name="Barry K.W."/>
            <person name="Cichocki N."/>
            <person name="Veneault-Fourrey C."/>
            <person name="LaButti K."/>
            <person name="Lindquist E.A."/>
            <person name="Lipzen A."/>
            <person name="Lundell T."/>
            <person name="Morin E."/>
            <person name="Murat C."/>
            <person name="Riley R."/>
            <person name="Ohm R."/>
            <person name="Sun H."/>
            <person name="Tunlid A."/>
            <person name="Henrissat B."/>
            <person name="Grigoriev I.V."/>
            <person name="Hibbett D.S."/>
            <person name="Martin F."/>
        </authorList>
    </citation>
    <scope>NUCLEOTIDE SEQUENCE [LARGE SCALE GENOMIC DNA]</scope>
    <source>
        <strain evidence="2">Foug A</strain>
    </source>
</reference>
<sequence>MSVSSILAPRLLRCPRFHGFHVDHIALMHPRFDLDMATLKAWFVDLPATL</sequence>
<evidence type="ECO:0000313" key="1">
    <source>
        <dbReference type="EMBL" id="KIM61334.1"/>
    </source>
</evidence>
<organism evidence="1 2">
    <name type="scientific">Scleroderma citrinum Foug A</name>
    <dbReference type="NCBI Taxonomy" id="1036808"/>
    <lineage>
        <taxon>Eukaryota</taxon>
        <taxon>Fungi</taxon>
        <taxon>Dikarya</taxon>
        <taxon>Basidiomycota</taxon>
        <taxon>Agaricomycotina</taxon>
        <taxon>Agaricomycetes</taxon>
        <taxon>Agaricomycetidae</taxon>
        <taxon>Boletales</taxon>
        <taxon>Sclerodermatineae</taxon>
        <taxon>Sclerodermataceae</taxon>
        <taxon>Scleroderma</taxon>
    </lineage>
</organism>
<accession>A0A0C3DYN8</accession>
<dbReference type="EMBL" id="KN822053">
    <property type="protein sequence ID" value="KIM61334.1"/>
    <property type="molecule type" value="Genomic_DNA"/>
</dbReference>
<keyword evidence="2" id="KW-1185">Reference proteome</keyword>
<dbReference type="InParanoid" id="A0A0C3DYN8"/>
<protein>
    <submittedName>
        <fullName evidence="1">Uncharacterized protein</fullName>
    </submittedName>
</protein>